<keyword evidence="4" id="KW-1185">Reference proteome</keyword>
<keyword evidence="2" id="KW-0812">Transmembrane</keyword>
<dbReference type="EMBL" id="JAUEPO010000001">
    <property type="protein sequence ID" value="KAK3336766.1"/>
    <property type="molecule type" value="Genomic_DNA"/>
</dbReference>
<reference evidence="3" key="1">
    <citation type="journal article" date="2023" name="Mol. Phylogenet. Evol.">
        <title>Genome-scale phylogeny and comparative genomics of the fungal order Sordariales.</title>
        <authorList>
            <person name="Hensen N."/>
            <person name="Bonometti L."/>
            <person name="Westerberg I."/>
            <person name="Brannstrom I.O."/>
            <person name="Guillou S."/>
            <person name="Cros-Aarteil S."/>
            <person name="Calhoun S."/>
            <person name="Haridas S."/>
            <person name="Kuo A."/>
            <person name="Mondo S."/>
            <person name="Pangilinan J."/>
            <person name="Riley R."/>
            <person name="LaButti K."/>
            <person name="Andreopoulos B."/>
            <person name="Lipzen A."/>
            <person name="Chen C."/>
            <person name="Yan M."/>
            <person name="Daum C."/>
            <person name="Ng V."/>
            <person name="Clum A."/>
            <person name="Steindorff A."/>
            <person name="Ohm R.A."/>
            <person name="Martin F."/>
            <person name="Silar P."/>
            <person name="Natvig D.O."/>
            <person name="Lalanne C."/>
            <person name="Gautier V."/>
            <person name="Ament-Velasquez S.L."/>
            <person name="Kruys A."/>
            <person name="Hutchinson M.I."/>
            <person name="Powell A.J."/>
            <person name="Barry K."/>
            <person name="Miller A.N."/>
            <person name="Grigoriev I.V."/>
            <person name="Debuchy R."/>
            <person name="Gladieux P."/>
            <person name="Hiltunen Thoren M."/>
            <person name="Johannesson H."/>
        </authorList>
    </citation>
    <scope>NUCLEOTIDE SEQUENCE</scope>
    <source>
        <strain evidence="3">SMH4131-1</strain>
    </source>
</reference>
<proteinExistence type="predicted"/>
<feature type="transmembrane region" description="Helical" evidence="2">
    <location>
        <begin position="640"/>
        <end position="661"/>
    </location>
</feature>
<organism evidence="3 4">
    <name type="scientific">Cercophora scortea</name>
    <dbReference type="NCBI Taxonomy" id="314031"/>
    <lineage>
        <taxon>Eukaryota</taxon>
        <taxon>Fungi</taxon>
        <taxon>Dikarya</taxon>
        <taxon>Ascomycota</taxon>
        <taxon>Pezizomycotina</taxon>
        <taxon>Sordariomycetes</taxon>
        <taxon>Sordariomycetidae</taxon>
        <taxon>Sordariales</taxon>
        <taxon>Lasiosphaeriaceae</taxon>
        <taxon>Cercophora</taxon>
    </lineage>
</organism>
<evidence type="ECO:0000256" key="2">
    <source>
        <dbReference type="SAM" id="Phobius"/>
    </source>
</evidence>
<dbReference type="Proteomes" id="UP001286456">
    <property type="component" value="Unassembled WGS sequence"/>
</dbReference>
<feature type="transmembrane region" description="Helical" evidence="2">
    <location>
        <begin position="575"/>
        <end position="594"/>
    </location>
</feature>
<feature type="compositionally biased region" description="Basic and acidic residues" evidence="1">
    <location>
        <begin position="422"/>
        <end position="439"/>
    </location>
</feature>
<name>A0AAE0ML97_9PEZI</name>
<feature type="region of interest" description="Disordered" evidence="1">
    <location>
        <begin position="422"/>
        <end position="446"/>
    </location>
</feature>
<keyword evidence="2" id="KW-0472">Membrane</keyword>
<dbReference type="AlphaFoldDB" id="A0AAE0ML97"/>
<feature type="compositionally biased region" description="Basic and acidic residues" evidence="1">
    <location>
        <begin position="20"/>
        <end position="32"/>
    </location>
</feature>
<feature type="region of interest" description="Disordered" evidence="1">
    <location>
        <begin position="62"/>
        <end position="95"/>
    </location>
</feature>
<gene>
    <name evidence="3" type="ORF">B0T19DRAFT_396477</name>
</gene>
<comment type="caution">
    <text evidence="3">The sequence shown here is derived from an EMBL/GenBank/DDBJ whole genome shotgun (WGS) entry which is preliminary data.</text>
</comment>
<evidence type="ECO:0000313" key="3">
    <source>
        <dbReference type="EMBL" id="KAK3336766.1"/>
    </source>
</evidence>
<reference evidence="3" key="2">
    <citation type="submission" date="2023-06" db="EMBL/GenBank/DDBJ databases">
        <authorList>
            <consortium name="Lawrence Berkeley National Laboratory"/>
            <person name="Haridas S."/>
            <person name="Hensen N."/>
            <person name="Bonometti L."/>
            <person name="Westerberg I."/>
            <person name="Brannstrom I.O."/>
            <person name="Guillou S."/>
            <person name="Cros-Aarteil S."/>
            <person name="Calhoun S."/>
            <person name="Kuo A."/>
            <person name="Mondo S."/>
            <person name="Pangilinan J."/>
            <person name="Riley R."/>
            <person name="Labutti K."/>
            <person name="Andreopoulos B."/>
            <person name="Lipzen A."/>
            <person name="Chen C."/>
            <person name="Yanf M."/>
            <person name="Daum C."/>
            <person name="Ng V."/>
            <person name="Clum A."/>
            <person name="Steindorff A."/>
            <person name="Ohm R."/>
            <person name="Martin F."/>
            <person name="Silar P."/>
            <person name="Natvig D."/>
            <person name="Lalanne C."/>
            <person name="Gautier V."/>
            <person name="Ament-Velasquez S.L."/>
            <person name="Kruys A."/>
            <person name="Hutchinson M.I."/>
            <person name="Powell A.J."/>
            <person name="Barry K."/>
            <person name="Miller A.N."/>
            <person name="Grigoriev I.V."/>
            <person name="Debuchy R."/>
            <person name="Gladieux P."/>
            <person name="Thoren M.H."/>
            <person name="Johannesson H."/>
        </authorList>
    </citation>
    <scope>NUCLEOTIDE SEQUENCE</scope>
    <source>
        <strain evidence="3">SMH4131-1</strain>
    </source>
</reference>
<evidence type="ECO:0000313" key="4">
    <source>
        <dbReference type="Proteomes" id="UP001286456"/>
    </source>
</evidence>
<evidence type="ECO:0000256" key="1">
    <source>
        <dbReference type="SAM" id="MobiDB-lite"/>
    </source>
</evidence>
<sequence length="663" mass="75663">MGLSRGTNSSGIALRGGGAVKDDDRMDNKINDGEYFGMDHGSEVEELYEEFQRLAADRERQLKKYQAQKEGKDVNEESDEEKSKSQPPRQRDPVELLPEGEYKLLQPDPHHKRKIEVLGIDESLVAPADIPSSSSSSSWWRGWLGGGGHRSLSQLQHSEATWRPTQMRFVMQWPDDEMPSKWFEILYVHLYVRVARFAERYIEFEDIEDEYDQGSGYVWAAAATGLFSKQFIYYAGLVARQDNMAGGWDCLITSKLHRKYLVMGVIAKVLETSVFDKLLFGASEAQLDVLSAEDEATLDVDGYLRTALRSRSVRLMMSGETLTPFFWEDVDLLTMQLIRLLLPLIELLDKHFDKSLDNSLRSIYQDLHHIVAEAAYLSIAIRWSKNIFRFSTPLPGQPWDMDQAHVDDTIYNLSRERVTEQDKIDEQEWTENRKDGKEDQEADSTPGILSRLSARVRAVPAWAKNKAVNGLTWTGLVSLPVYRHKPPVVIGSDFWYPPSRIAKVQIVLWPMLQRYVTVGELGDNPAAEAPEGENITTIFNSQVVYYVGKIDAIEEQAETVPTLQQWVRHKTRERFWRVGFLFQVLPLVIFSGFAGELLYRYYMLPGGGVTAEVVNDFYGLMGYCVQWAQHLFDSASSAMFGLWEFVIGVFYTIYGTVLSWIGS</sequence>
<protein>
    <submittedName>
        <fullName evidence="3">Uncharacterized protein</fullName>
    </submittedName>
</protein>
<accession>A0AAE0ML97</accession>
<keyword evidence="2" id="KW-1133">Transmembrane helix</keyword>
<feature type="compositionally biased region" description="Polar residues" evidence="1">
    <location>
        <begin position="1"/>
        <end position="11"/>
    </location>
</feature>
<feature type="compositionally biased region" description="Basic and acidic residues" evidence="1">
    <location>
        <begin position="62"/>
        <end position="94"/>
    </location>
</feature>
<feature type="region of interest" description="Disordered" evidence="1">
    <location>
        <begin position="1"/>
        <end position="34"/>
    </location>
</feature>